<dbReference type="InterPro" id="IPR011006">
    <property type="entry name" value="CheY-like_superfamily"/>
</dbReference>
<accession>Q0FR12</accession>
<dbReference type="Pfam" id="PF00072">
    <property type="entry name" value="Response_reg"/>
    <property type="match status" value="1"/>
</dbReference>
<dbReference type="RefSeq" id="WP_007797914.1">
    <property type="nucleotide sequence ID" value="NZ_DS022276.1"/>
</dbReference>
<name>Q0FR12_SALBH</name>
<protein>
    <submittedName>
        <fullName evidence="3">Response regulator, hypothetical</fullName>
    </submittedName>
</protein>
<comment type="caution">
    <text evidence="3">The sequence shown here is derived from an EMBL/GenBank/DDBJ whole genome shotgun (WGS) entry which is preliminary data.</text>
</comment>
<dbReference type="HOGENOM" id="CLU_000445_69_11_5"/>
<dbReference type="SUPFAM" id="SSF52172">
    <property type="entry name" value="CheY-like"/>
    <property type="match status" value="1"/>
</dbReference>
<dbReference type="SMART" id="SM00448">
    <property type="entry name" value="REC"/>
    <property type="match status" value="1"/>
</dbReference>
<evidence type="ECO:0000313" key="3">
    <source>
        <dbReference type="EMBL" id="EAU46520.1"/>
    </source>
</evidence>
<proteinExistence type="predicted"/>
<dbReference type="eggNOG" id="COG0784">
    <property type="taxonomic scope" value="Bacteria"/>
</dbReference>
<dbReference type="GO" id="GO:0000160">
    <property type="term" value="P:phosphorelay signal transduction system"/>
    <property type="evidence" value="ECO:0007669"/>
    <property type="project" value="InterPro"/>
</dbReference>
<dbReference type="InterPro" id="IPR001789">
    <property type="entry name" value="Sig_transdc_resp-reg_receiver"/>
</dbReference>
<dbReference type="OrthoDB" id="582170at2"/>
<dbReference type="STRING" id="314265.R2601_18710"/>
<evidence type="ECO:0000313" key="4">
    <source>
        <dbReference type="Proteomes" id="UP000006230"/>
    </source>
</evidence>
<dbReference type="AlphaFoldDB" id="Q0FR12"/>
<keyword evidence="1" id="KW-0597">Phosphoprotein</keyword>
<dbReference type="PROSITE" id="PS50110">
    <property type="entry name" value="RESPONSE_REGULATORY"/>
    <property type="match status" value="1"/>
</dbReference>
<reference evidence="3 4" key="1">
    <citation type="journal article" date="2010" name="J. Bacteriol.">
        <title>Genome sequences of Pelagibaca bermudensis HTCC2601T and Maritimibacter alkaliphilus HTCC2654T, the type strains of two marine Roseobacter genera.</title>
        <authorList>
            <person name="Thrash J.C."/>
            <person name="Cho J.C."/>
            <person name="Ferriera S."/>
            <person name="Johnson J."/>
            <person name="Vergin K.L."/>
            <person name="Giovannoni S.J."/>
        </authorList>
    </citation>
    <scope>NUCLEOTIDE SEQUENCE [LARGE SCALE GENOMIC DNA]</scope>
    <source>
        <strain evidence="4">DSM 26914 / JCM 13377 / KCTC 12554 / HTCC2601</strain>
    </source>
</reference>
<keyword evidence="4" id="KW-1185">Reference proteome</keyword>
<gene>
    <name evidence="3" type="ORF">R2601_18710</name>
</gene>
<evidence type="ECO:0000259" key="2">
    <source>
        <dbReference type="PROSITE" id="PS50110"/>
    </source>
</evidence>
<organism evidence="3 4">
    <name type="scientific">Salipiger bermudensis (strain DSM 26914 / JCM 13377 / KCTC 12554 / HTCC2601)</name>
    <name type="common">Pelagibaca bermudensis</name>
    <dbReference type="NCBI Taxonomy" id="314265"/>
    <lineage>
        <taxon>Bacteria</taxon>
        <taxon>Pseudomonadati</taxon>
        <taxon>Pseudomonadota</taxon>
        <taxon>Alphaproteobacteria</taxon>
        <taxon>Rhodobacterales</taxon>
        <taxon>Roseobacteraceae</taxon>
        <taxon>Salipiger</taxon>
    </lineage>
</organism>
<dbReference type="Gene3D" id="3.40.50.2300">
    <property type="match status" value="1"/>
</dbReference>
<dbReference type="EMBL" id="AATQ01000013">
    <property type="protein sequence ID" value="EAU46520.1"/>
    <property type="molecule type" value="Genomic_DNA"/>
</dbReference>
<dbReference type="GeneID" id="92505923"/>
<evidence type="ECO:0000256" key="1">
    <source>
        <dbReference type="PROSITE-ProRule" id="PRU00169"/>
    </source>
</evidence>
<sequence>MTDGDGSKPTVLLCEDEYIVALDLQLLLEEFGYEVIGPFDSFSKGLKALNEVRPDMAVLDVRLRDGEVFPLADKLNELGVGLVFHSGHVQDSDIAEKYGNAMCCHKPIDTKRLQHALQKVCSASPAH</sequence>
<feature type="modified residue" description="4-aspartylphosphate" evidence="1">
    <location>
        <position position="60"/>
    </location>
</feature>
<feature type="domain" description="Response regulatory" evidence="2">
    <location>
        <begin position="10"/>
        <end position="121"/>
    </location>
</feature>
<dbReference type="Proteomes" id="UP000006230">
    <property type="component" value="Unassembled WGS sequence"/>
</dbReference>